<evidence type="ECO:0000256" key="1">
    <source>
        <dbReference type="SAM" id="MobiDB-lite"/>
    </source>
</evidence>
<proteinExistence type="predicted"/>
<feature type="region of interest" description="Disordered" evidence="1">
    <location>
        <begin position="69"/>
        <end position="121"/>
    </location>
</feature>
<accession>A0ABR2ZCA3</accession>
<evidence type="ECO:0000313" key="3">
    <source>
        <dbReference type="Proteomes" id="UP001437256"/>
    </source>
</evidence>
<feature type="region of interest" description="Disordered" evidence="1">
    <location>
        <begin position="507"/>
        <end position="533"/>
    </location>
</feature>
<dbReference type="Proteomes" id="UP001437256">
    <property type="component" value="Unassembled WGS sequence"/>
</dbReference>
<organism evidence="2 3">
    <name type="scientific">Marasmius tenuissimus</name>
    <dbReference type="NCBI Taxonomy" id="585030"/>
    <lineage>
        <taxon>Eukaryota</taxon>
        <taxon>Fungi</taxon>
        <taxon>Dikarya</taxon>
        <taxon>Basidiomycota</taxon>
        <taxon>Agaricomycotina</taxon>
        <taxon>Agaricomycetes</taxon>
        <taxon>Agaricomycetidae</taxon>
        <taxon>Agaricales</taxon>
        <taxon>Marasmiineae</taxon>
        <taxon>Marasmiaceae</taxon>
        <taxon>Marasmius</taxon>
    </lineage>
</organism>
<evidence type="ECO:0000313" key="2">
    <source>
        <dbReference type="EMBL" id="KAL0058849.1"/>
    </source>
</evidence>
<feature type="compositionally biased region" description="Acidic residues" evidence="1">
    <location>
        <begin position="103"/>
        <end position="112"/>
    </location>
</feature>
<gene>
    <name evidence="2" type="ORF">AAF712_014453</name>
</gene>
<protein>
    <submittedName>
        <fullName evidence="2">Uncharacterized protein</fullName>
    </submittedName>
</protein>
<keyword evidence="3" id="KW-1185">Reference proteome</keyword>
<sequence>MEGRDNGQKYSPTTEAWFDDQVLPARLSPLSDDSPNDEGWIDMQLLGDDWDEDEIVRKASMEAVRCLRGGAKGDSSRNSKKLKKPKNIPIMIPDASGSGSLEGDSDSEEDPHENDSEHTRWLVNEGKKRNYNLKSGESLVIMFMLHQVCKERLEEGSFLEDTVRYIEGSLCEGSREGASLSATCDKATRREKDNKSKTDVFREYNIQEKAGITKKTFMSWLNHASTFSELAAAGSIYLLLLIASANLRPCFKSLVIADILVLCLALLRPDDGGSPLGKVAKEVLIPAICDLRQRVSFTWKLPERDWKAWKGFELLQPFPPPNAYVLHSHSITPMYKRPADQPHSPPDQLPDIRVVSIKTLFDPESPQNKMFPCIKDMESRMAWTLERRETMPKVCVRPTTLDDSSDKVTDNLRAGYRKNKDLYIYYDREQMDDIVFNIIDKNGKIVTSFGNTVPQRTMHGTFPTFQGLYPELEYINSSKIPRQKFGCSHLNIWNRYTTLGKDAPHDAHPFSLEREGTSRPCDPSQFAPRHSKETYKQEPRSTILLNVMQPIVQHLATVMEEHFPDETKELEAFVHKLEYDGVSEVHPFAGVAVNVNVATIAHLDPMDLYLCLVLALHECTGGEIILEELGIVIDLKPGDFVIFPSTYITHYNLNFKGRRASFAFSTDKRGMAWAKTNNNWDENDYMKSSTRRIT</sequence>
<feature type="compositionally biased region" description="Basic and acidic residues" evidence="1">
    <location>
        <begin position="507"/>
        <end position="517"/>
    </location>
</feature>
<reference evidence="2 3" key="1">
    <citation type="submission" date="2024-05" db="EMBL/GenBank/DDBJ databases">
        <title>A draft genome resource for the thread blight pathogen Marasmius tenuissimus strain MS-2.</title>
        <authorList>
            <person name="Yulfo-Soto G.E."/>
            <person name="Baruah I.K."/>
            <person name="Amoako-Attah I."/>
            <person name="Bukari Y."/>
            <person name="Meinhardt L.W."/>
            <person name="Bailey B.A."/>
            <person name="Cohen S.P."/>
        </authorList>
    </citation>
    <scope>NUCLEOTIDE SEQUENCE [LARGE SCALE GENOMIC DNA]</scope>
    <source>
        <strain evidence="2 3">MS-2</strain>
    </source>
</reference>
<dbReference type="Gene3D" id="3.60.130.30">
    <property type="match status" value="1"/>
</dbReference>
<name>A0ABR2ZCA3_9AGAR</name>
<comment type="caution">
    <text evidence="2">The sequence shown here is derived from an EMBL/GenBank/DDBJ whole genome shotgun (WGS) entry which is preliminary data.</text>
</comment>
<dbReference type="EMBL" id="JBBXMP010000270">
    <property type="protein sequence ID" value="KAL0058849.1"/>
    <property type="molecule type" value="Genomic_DNA"/>
</dbReference>